<dbReference type="CDD" id="cd09078">
    <property type="entry name" value="nSMase"/>
    <property type="match status" value="1"/>
</dbReference>
<dbReference type="EC" id="3.1.4.12" evidence="4"/>
<evidence type="ECO:0000256" key="1">
    <source>
        <dbReference type="ARBA" id="ARBA00022729"/>
    </source>
</evidence>
<dbReference type="AlphaFoldDB" id="A0A3N0DQP7"/>
<feature type="non-terminal residue" evidence="4">
    <location>
        <position position="280"/>
    </location>
</feature>
<comment type="caution">
    <text evidence="4">The sequence shown here is derived from an EMBL/GenBank/DDBJ whole genome shotgun (WGS) entry which is preliminary data.</text>
</comment>
<proteinExistence type="predicted"/>
<organism evidence="4 5">
    <name type="scientific">Sinomicrobium pectinilyticum</name>
    <dbReference type="NCBI Taxonomy" id="1084421"/>
    <lineage>
        <taxon>Bacteria</taxon>
        <taxon>Pseudomonadati</taxon>
        <taxon>Bacteroidota</taxon>
        <taxon>Flavobacteriia</taxon>
        <taxon>Flavobacteriales</taxon>
        <taxon>Flavobacteriaceae</taxon>
        <taxon>Sinomicrobium</taxon>
    </lineage>
</organism>
<dbReference type="PANTHER" id="PTHR16320">
    <property type="entry name" value="SPHINGOMYELINASE FAMILY MEMBER"/>
    <property type="match status" value="1"/>
</dbReference>
<dbReference type="InterPro" id="IPR036691">
    <property type="entry name" value="Endo/exonu/phosph_ase_sf"/>
</dbReference>
<dbReference type="EMBL" id="RJTM01000150">
    <property type="protein sequence ID" value="RNL77960.1"/>
    <property type="molecule type" value="Genomic_DNA"/>
</dbReference>
<gene>
    <name evidence="4" type="primary">sph</name>
    <name evidence="4" type="ORF">ED312_20230</name>
</gene>
<dbReference type="GO" id="GO:0004767">
    <property type="term" value="F:sphingomyelin phosphodiesterase activity"/>
    <property type="evidence" value="ECO:0007669"/>
    <property type="project" value="UniProtKB-EC"/>
</dbReference>
<reference evidence="4 5" key="1">
    <citation type="submission" date="2018-10" db="EMBL/GenBank/DDBJ databases">
        <title>Sinomicrobium pectinilyticum sp. nov., a pectinase-producing bacterium isolated from alkaline and saline soil, and emended description of the genus Sinomicrobium.</title>
        <authorList>
            <person name="Cheng B."/>
            <person name="Li C."/>
            <person name="Lai Q."/>
            <person name="Du M."/>
            <person name="Shao Z."/>
            <person name="Xu P."/>
            <person name="Yang C."/>
        </authorList>
    </citation>
    <scope>NUCLEOTIDE SEQUENCE [LARGE SCALE GENOMIC DNA]</scope>
    <source>
        <strain evidence="4 5">5DNS001</strain>
    </source>
</reference>
<evidence type="ECO:0000313" key="4">
    <source>
        <dbReference type="EMBL" id="RNL77960.1"/>
    </source>
</evidence>
<sequence>MLTEAIALASSQSWSQEERASRLGKAGFIKNYNVLLLQECFDKPATKALREGLSETHPYLTPVLGISQNDWDDTHNWRENIADGHLNGGVMIASKYPIAHMEQYLFSANCFVEGLGSKKGLVYARIIKGGKPIHFIATHMQSTGSIACPADVERKVREAQLKEIRSYIDALDIPVDEMVIIGGDFNIVKDTDEYMTMLQTLNVSPPSYKGLPYTWDTKTNSLVSYTYPYPENEQESLDYIFVSDDHLVPPSWQNVVFDPVSTTLMSHRNLFMDVKKDYFV</sequence>
<accession>A0A3N0DQP7</accession>
<dbReference type="InterPro" id="IPR017766">
    <property type="entry name" value="Sphingomyelinase/PLipase_C"/>
</dbReference>
<evidence type="ECO:0000259" key="3">
    <source>
        <dbReference type="Pfam" id="PF03372"/>
    </source>
</evidence>
<name>A0A3N0DQP7_SINP1</name>
<dbReference type="PANTHER" id="PTHR16320:SF23">
    <property type="entry name" value="SPHINGOMYELINASE C 1"/>
    <property type="match status" value="1"/>
</dbReference>
<dbReference type="SUPFAM" id="SSF56219">
    <property type="entry name" value="DNase I-like"/>
    <property type="match status" value="1"/>
</dbReference>
<protein>
    <submittedName>
        <fullName evidence="4">Sphingomyelin phosphodiesterase</fullName>
        <ecNumber evidence="4">3.1.4.12</ecNumber>
    </submittedName>
</protein>
<dbReference type="GO" id="GO:0005576">
    <property type="term" value="C:extracellular region"/>
    <property type="evidence" value="ECO:0007669"/>
    <property type="project" value="InterPro"/>
</dbReference>
<dbReference type="InterPro" id="IPR038772">
    <property type="entry name" value="Sph/SMPD2-like"/>
</dbReference>
<dbReference type="OrthoDB" id="338539at2"/>
<dbReference type="NCBIfam" id="TIGR03395">
    <property type="entry name" value="sphingomy"/>
    <property type="match status" value="1"/>
</dbReference>
<dbReference type="Pfam" id="PF03372">
    <property type="entry name" value="Exo_endo_phos"/>
    <property type="match status" value="1"/>
</dbReference>
<dbReference type="Proteomes" id="UP000267469">
    <property type="component" value="Unassembled WGS sequence"/>
</dbReference>
<keyword evidence="2 4" id="KW-0378">Hydrolase</keyword>
<keyword evidence="1" id="KW-0732">Signal</keyword>
<dbReference type="InterPro" id="IPR005135">
    <property type="entry name" value="Endo/exonuclease/phosphatase"/>
</dbReference>
<feature type="domain" description="Endonuclease/exonuclease/phosphatase" evidence="3">
    <location>
        <begin position="28"/>
        <end position="257"/>
    </location>
</feature>
<dbReference type="Gene3D" id="3.60.10.10">
    <property type="entry name" value="Endonuclease/exonuclease/phosphatase"/>
    <property type="match status" value="1"/>
</dbReference>
<evidence type="ECO:0000313" key="5">
    <source>
        <dbReference type="Proteomes" id="UP000267469"/>
    </source>
</evidence>
<keyword evidence="5" id="KW-1185">Reference proteome</keyword>
<evidence type="ECO:0000256" key="2">
    <source>
        <dbReference type="ARBA" id="ARBA00022801"/>
    </source>
</evidence>